<dbReference type="AlphaFoldDB" id="A0A1H3JL86"/>
<dbReference type="Proteomes" id="UP000199230">
    <property type="component" value="Unassembled WGS sequence"/>
</dbReference>
<name>A0A1H3JL86_9FIRM</name>
<gene>
    <name evidence="11" type="ORF">SAMN05192546_10226</name>
</gene>
<keyword evidence="8 10" id="KW-1133">Transmembrane helix</keyword>
<evidence type="ECO:0000313" key="11">
    <source>
        <dbReference type="EMBL" id="SDY40760.1"/>
    </source>
</evidence>
<keyword evidence="4 10" id="KW-1003">Cell membrane</keyword>
<evidence type="ECO:0000256" key="7">
    <source>
        <dbReference type="ARBA" id="ARBA00022779"/>
    </source>
</evidence>
<reference evidence="11 12" key="1">
    <citation type="submission" date="2016-10" db="EMBL/GenBank/DDBJ databases">
        <authorList>
            <person name="de Groot N.N."/>
        </authorList>
    </citation>
    <scope>NUCLEOTIDE SEQUENCE [LARGE SCALE GENOMIC DNA]</scope>
    <source>
        <strain evidence="11 12">APO</strain>
    </source>
</reference>
<evidence type="ECO:0000256" key="4">
    <source>
        <dbReference type="ARBA" id="ARBA00022475"/>
    </source>
</evidence>
<evidence type="ECO:0000256" key="8">
    <source>
        <dbReference type="ARBA" id="ARBA00022989"/>
    </source>
</evidence>
<dbReference type="GO" id="GO:0071973">
    <property type="term" value="P:bacterial-type flagellum-dependent cell motility"/>
    <property type="evidence" value="ECO:0007669"/>
    <property type="project" value="InterPro"/>
</dbReference>
<keyword evidence="6 10" id="KW-0812">Transmembrane</keyword>
<dbReference type="InterPro" id="IPR005503">
    <property type="entry name" value="FliL"/>
</dbReference>
<dbReference type="RefSeq" id="WP_093310645.1">
    <property type="nucleotide sequence ID" value="NZ_FNPV01000002.1"/>
</dbReference>
<keyword evidence="5 10" id="KW-0145">Chemotaxis</keyword>
<dbReference type="OrthoDB" id="9828635at2"/>
<dbReference type="GO" id="GO:0009425">
    <property type="term" value="C:bacterial-type flagellum basal body"/>
    <property type="evidence" value="ECO:0007669"/>
    <property type="project" value="InterPro"/>
</dbReference>
<keyword evidence="11" id="KW-0282">Flagellum</keyword>
<proteinExistence type="inferred from homology"/>
<dbReference type="STRING" id="159292.SAMN05192546_10226"/>
<feature type="transmembrane region" description="Helical" evidence="10">
    <location>
        <begin position="12"/>
        <end position="35"/>
    </location>
</feature>
<dbReference type="Pfam" id="PF03748">
    <property type="entry name" value="FliL"/>
    <property type="match status" value="1"/>
</dbReference>
<keyword evidence="11" id="KW-0966">Cell projection</keyword>
<evidence type="ECO:0000256" key="1">
    <source>
        <dbReference type="ARBA" id="ARBA00002254"/>
    </source>
</evidence>
<keyword evidence="11" id="KW-0969">Cilium</keyword>
<dbReference type="GO" id="GO:0005886">
    <property type="term" value="C:plasma membrane"/>
    <property type="evidence" value="ECO:0007669"/>
    <property type="project" value="UniProtKB-SubCell"/>
</dbReference>
<comment type="similarity">
    <text evidence="3 10">Belongs to the FliL family.</text>
</comment>
<comment type="subcellular location">
    <subcellularLocation>
        <location evidence="2">Cell membrane</location>
        <topology evidence="2">Single-pass membrane protein</topology>
    </subcellularLocation>
</comment>
<protein>
    <recommendedName>
        <fullName evidence="10">Flagellar protein FliL</fullName>
    </recommendedName>
</protein>
<evidence type="ECO:0000256" key="3">
    <source>
        <dbReference type="ARBA" id="ARBA00008281"/>
    </source>
</evidence>
<evidence type="ECO:0000256" key="6">
    <source>
        <dbReference type="ARBA" id="ARBA00022692"/>
    </source>
</evidence>
<evidence type="ECO:0000256" key="10">
    <source>
        <dbReference type="RuleBase" id="RU364125"/>
    </source>
</evidence>
<dbReference type="EMBL" id="FNPV01000002">
    <property type="protein sequence ID" value="SDY40760.1"/>
    <property type="molecule type" value="Genomic_DNA"/>
</dbReference>
<keyword evidence="12" id="KW-1185">Reference proteome</keyword>
<comment type="function">
    <text evidence="1 10">Controls the rotational direction of flagella during chemotaxis.</text>
</comment>
<evidence type="ECO:0000256" key="9">
    <source>
        <dbReference type="ARBA" id="ARBA00023136"/>
    </source>
</evidence>
<keyword evidence="9 10" id="KW-0472">Membrane</keyword>
<keyword evidence="7 10" id="KW-0283">Flagellar rotation</keyword>
<dbReference type="GO" id="GO:0006935">
    <property type="term" value="P:chemotaxis"/>
    <property type="evidence" value="ECO:0007669"/>
    <property type="project" value="UniProtKB-KW"/>
</dbReference>
<evidence type="ECO:0000313" key="12">
    <source>
        <dbReference type="Proteomes" id="UP000199230"/>
    </source>
</evidence>
<organism evidence="11 12">
    <name type="scientific">Tindallia californiensis</name>
    <dbReference type="NCBI Taxonomy" id="159292"/>
    <lineage>
        <taxon>Bacteria</taxon>
        <taxon>Bacillati</taxon>
        <taxon>Bacillota</taxon>
        <taxon>Clostridia</taxon>
        <taxon>Peptostreptococcales</taxon>
        <taxon>Tindalliaceae</taxon>
        <taxon>Tindallia</taxon>
    </lineage>
</organism>
<accession>A0A1H3JL86</accession>
<evidence type="ECO:0000256" key="5">
    <source>
        <dbReference type="ARBA" id="ARBA00022500"/>
    </source>
</evidence>
<evidence type="ECO:0000256" key="2">
    <source>
        <dbReference type="ARBA" id="ARBA00004162"/>
    </source>
</evidence>
<sequence length="149" mass="17221">MKRTNTKQKKKEIALILFLFFIAVFAALTTFYIVYTLDDSSRETRETISPYTVPIEVLTQAAKTEDAGRRAYVKMTVVLELETRNDMREINRYPERSKAIISQTINSIPAESMLDPHGLNELQNKLVENLQSELSIKPVNIYYDQMIVQ</sequence>